<evidence type="ECO:0000313" key="5">
    <source>
        <dbReference type="EMBL" id="AKB68172.1"/>
    </source>
</evidence>
<accession>A0A0E3WNX0</accession>
<evidence type="ECO:0000256" key="3">
    <source>
        <dbReference type="ARBA" id="ARBA00023125"/>
    </source>
</evidence>
<dbReference type="REBASE" id="109204">
    <property type="entry name" value="S.MmaLYCORF1633P"/>
</dbReference>
<dbReference type="SUPFAM" id="SSF116734">
    <property type="entry name" value="DNA methylase specificity domain"/>
    <property type="match status" value="2"/>
</dbReference>
<dbReference type="InterPro" id="IPR000055">
    <property type="entry name" value="Restrct_endonuc_typeI_TRD"/>
</dbReference>
<dbReference type="Pfam" id="PF01420">
    <property type="entry name" value="Methylase_S"/>
    <property type="match status" value="2"/>
</dbReference>
<dbReference type="CDD" id="cd17293">
    <property type="entry name" value="RMtype1_S_Ppo21ORF8840P_TRD1-CR1_like"/>
    <property type="match status" value="1"/>
</dbReference>
<evidence type="ECO:0000256" key="2">
    <source>
        <dbReference type="ARBA" id="ARBA00022747"/>
    </source>
</evidence>
<dbReference type="PANTHER" id="PTHR30408:SF12">
    <property type="entry name" value="TYPE I RESTRICTION ENZYME MJAVIII SPECIFICITY SUBUNIT"/>
    <property type="match status" value="1"/>
</dbReference>
<dbReference type="GO" id="GO:0003677">
    <property type="term" value="F:DNA binding"/>
    <property type="evidence" value="ECO:0007669"/>
    <property type="project" value="UniProtKB-KW"/>
</dbReference>
<dbReference type="GO" id="GO:0009307">
    <property type="term" value="P:DNA restriction-modification system"/>
    <property type="evidence" value="ECO:0007669"/>
    <property type="project" value="UniProtKB-KW"/>
</dbReference>
<evidence type="ECO:0000256" key="1">
    <source>
        <dbReference type="ARBA" id="ARBA00010923"/>
    </source>
</evidence>
<dbReference type="PATRIC" id="fig|1434114.4.peg.2061"/>
<dbReference type="AlphaFoldDB" id="A0A0E3WNX0"/>
<dbReference type="PANTHER" id="PTHR30408">
    <property type="entry name" value="TYPE-1 RESTRICTION ENZYME ECOKI SPECIFICITY PROTEIN"/>
    <property type="match status" value="1"/>
</dbReference>
<dbReference type="Proteomes" id="UP000033063">
    <property type="component" value="Chromosome"/>
</dbReference>
<protein>
    <submittedName>
        <fullName evidence="5">Type I restriction-modification system, specificity subunit S</fullName>
        <ecNumber evidence="5">3.1.21.3</ecNumber>
    </submittedName>
</protein>
<dbReference type="InterPro" id="IPR052021">
    <property type="entry name" value="Type-I_RS_S_subunit"/>
</dbReference>
<dbReference type="EC" id="3.1.21.3" evidence="5"/>
<name>A0A0E3WNX0_METMZ</name>
<dbReference type="Gene3D" id="3.90.220.20">
    <property type="entry name" value="DNA methylase specificity domains"/>
    <property type="match status" value="2"/>
</dbReference>
<proteinExistence type="inferred from homology"/>
<dbReference type="HOGENOM" id="CLU_021095_10_1_2"/>
<comment type="similarity">
    <text evidence="1">Belongs to the type-I restriction system S methylase family.</text>
</comment>
<dbReference type="CDD" id="cd17517">
    <property type="entry name" value="RMtype1_S_EcoKI_StySPI-TRD2-CR2_like"/>
    <property type="match status" value="1"/>
</dbReference>
<evidence type="ECO:0000313" key="6">
    <source>
        <dbReference type="Proteomes" id="UP000033063"/>
    </source>
</evidence>
<dbReference type="InterPro" id="IPR044946">
    <property type="entry name" value="Restrct_endonuc_typeI_TRD_sf"/>
</dbReference>
<sequence length="400" mass="45080">MEKKLPEGWKEYKIKDIGDVVTGSTPPKKDPENYGGVLPWIKPPDLDIDKFVSTSEETISETGRKKVRLLPKGSVLVSCIGNIGKVAIADTELCTNQQINSIIPDENIVVSDFLYYTIKKIRPYLENIASSAVVPLLNKTDFSNINIKLPPLETQKKIVSILEKAEETRKLRAQADELTQKLLQSVFLEMFGDPTKNSRGWDVRKLGEIITDSMNGLYLPKEKYTSHEGIKMVHMSDAFYGIVELGNLKRVLATKKEIDKYGLTKNDLLVARRSLNFEGAAKASKIPELNEPLIFESSLIKVSPDLKLVTTIYLYHYLNNELVRKTYIYKHITKSTISGINQNSLKNISVILPPIKVQNKFSDFVEQAEKTILNQQQSSLEINTLFDALMQKAFTGELVA</sequence>
<keyword evidence="2" id="KW-0680">Restriction system</keyword>
<reference evidence="5 6" key="1">
    <citation type="submission" date="2014-07" db="EMBL/GenBank/DDBJ databases">
        <title>Methanogenic archaea and the global carbon cycle.</title>
        <authorList>
            <person name="Henriksen J.R."/>
            <person name="Luke J."/>
            <person name="Reinhart S."/>
            <person name="Benedict M.N."/>
            <person name="Youngblut N.D."/>
            <person name="Metcalf M.E."/>
            <person name="Whitaker R.J."/>
            <person name="Metcalf W.W."/>
        </authorList>
    </citation>
    <scope>NUCLEOTIDE SEQUENCE [LARGE SCALE GENOMIC DNA]</scope>
    <source>
        <strain evidence="5 6">LYC</strain>
    </source>
</reference>
<gene>
    <name evidence="5" type="ORF">MSMAL_1629</name>
</gene>
<dbReference type="GO" id="GO:0009035">
    <property type="term" value="F:type I site-specific deoxyribonuclease activity"/>
    <property type="evidence" value="ECO:0007669"/>
    <property type="project" value="UniProtKB-EC"/>
</dbReference>
<feature type="domain" description="Type I restriction modification DNA specificity" evidence="4">
    <location>
        <begin position="200"/>
        <end position="380"/>
    </location>
</feature>
<feature type="domain" description="Type I restriction modification DNA specificity" evidence="4">
    <location>
        <begin position="6"/>
        <end position="172"/>
    </location>
</feature>
<keyword evidence="5" id="KW-0378">Hydrolase</keyword>
<dbReference type="GeneID" id="24877869"/>
<evidence type="ECO:0000259" key="4">
    <source>
        <dbReference type="Pfam" id="PF01420"/>
    </source>
</evidence>
<dbReference type="EMBL" id="CP009513">
    <property type="protein sequence ID" value="AKB68172.1"/>
    <property type="molecule type" value="Genomic_DNA"/>
</dbReference>
<dbReference type="RefSeq" id="WP_048040444.1">
    <property type="nucleotide sequence ID" value="NZ_CP009513.1"/>
</dbReference>
<keyword evidence="3" id="KW-0238">DNA-binding</keyword>
<organism evidence="5 6">
    <name type="scientific">Methanosarcina mazei LYC</name>
    <dbReference type="NCBI Taxonomy" id="1434114"/>
    <lineage>
        <taxon>Archaea</taxon>
        <taxon>Methanobacteriati</taxon>
        <taxon>Methanobacteriota</taxon>
        <taxon>Stenosarchaea group</taxon>
        <taxon>Methanomicrobia</taxon>
        <taxon>Methanosarcinales</taxon>
        <taxon>Methanosarcinaceae</taxon>
        <taxon>Methanosarcina</taxon>
    </lineage>
</organism>